<name>A0A250WZW2_9CHLO</name>
<feature type="region of interest" description="Disordered" evidence="7">
    <location>
        <begin position="149"/>
        <end position="168"/>
    </location>
</feature>
<keyword evidence="6" id="KW-0325">Glycoprotein</keyword>
<dbReference type="PANTHER" id="PTHR11005">
    <property type="entry name" value="LYSOSOMAL ACID LIPASE-RELATED"/>
    <property type="match status" value="1"/>
</dbReference>
<evidence type="ECO:0000256" key="7">
    <source>
        <dbReference type="SAM" id="MobiDB-lite"/>
    </source>
</evidence>
<dbReference type="OrthoDB" id="9974421at2759"/>
<evidence type="ECO:0000313" key="9">
    <source>
        <dbReference type="EMBL" id="GAX76371.1"/>
    </source>
</evidence>
<proteinExistence type="inferred from homology"/>
<reference evidence="9 10" key="1">
    <citation type="submission" date="2017-08" db="EMBL/GenBank/DDBJ databases">
        <title>Acidophilic green algal genome provides insights into adaptation to an acidic environment.</title>
        <authorList>
            <person name="Hirooka S."/>
            <person name="Hirose Y."/>
            <person name="Kanesaki Y."/>
            <person name="Higuchi S."/>
            <person name="Fujiwara T."/>
            <person name="Onuma R."/>
            <person name="Era A."/>
            <person name="Ohbayashi R."/>
            <person name="Uzuka A."/>
            <person name="Nozaki H."/>
            <person name="Yoshikawa H."/>
            <person name="Miyagishima S.Y."/>
        </authorList>
    </citation>
    <scope>NUCLEOTIDE SEQUENCE [LARGE SCALE GENOMIC DNA]</scope>
    <source>
        <strain evidence="9 10">NIES-2499</strain>
    </source>
</reference>
<dbReference type="EMBL" id="BEGY01000017">
    <property type="protein sequence ID" value="GAX76371.1"/>
    <property type="molecule type" value="Genomic_DNA"/>
</dbReference>
<dbReference type="Gene3D" id="3.40.50.1820">
    <property type="entry name" value="alpha/beta hydrolase"/>
    <property type="match status" value="1"/>
</dbReference>
<comment type="similarity">
    <text evidence="1">Belongs to the AB hydrolase superfamily. Lipase family.</text>
</comment>
<dbReference type="Pfam" id="PF00561">
    <property type="entry name" value="Abhydrolase_1"/>
    <property type="match status" value="1"/>
</dbReference>
<evidence type="ECO:0000313" key="10">
    <source>
        <dbReference type="Proteomes" id="UP000232323"/>
    </source>
</evidence>
<dbReference type="AlphaFoldDB" id="A0A250WZW2"/>
<evidence type="ECO:0000256" key="6">
    <source>
        <dbReference type="ARBA" id="ARBA00023180"/>
    </source>
</evidence>
<evidence type="ECO:0000256" key="5">
    <source>
        <dbReference type="ARBA" id="ARBA00023098"/>
    </source>
</evidence>
<accession>A0A250WZW2</accession>
<dbReference type="FunFam" id="3.40.50.1820:FF:000057">
    <property type="entry name" value="Lipase"/>
    <property type="match status" value="1"/>
</dbReference>
<evidence type="ECO:0000256" key="1">
    <source>
        <dbReference type="ARBA" id="ARBA00010701"/>
    </source>
</evidence>
<dbReference type="InterPro" id="IPR029058">
    <property type="entry name" value="AB_hydrolase_fold"/>
</dbReference>
<organism evidence="9 10">
    <name type="scientific">Chlamydomonas eustigma</name>
    <dbReference type="NCBI Taxonomy" id="1157962"/>
    <lineage>
        <taxon>Eukaryota</taxon>
        <taxon>Viridiplantae</taxon>
        <taxon>Chlorophyta</taxon>
        <taxon>core chlorophytes</taxon>
        <taxon>Chlorophyceae</taxon>
        <taxon>CS clade</taxon>
        <taxon>Chlamydomonadales</taxon>
        <taxon>Chlamydomonadaceae</taxon>
        <taxon>Chlamydomonas</taxon>
    </lineage>
</organism>
<comment type="caution">
    <text evidence="9">The sequence shown here is derived from an EMBL/GenBank/DDBJ whole genome shotgun (WGS) entry which is preliminary data.</text>
</comment>
<dbReference type="Proteomes" id="UP000232323">
    <property type="component" value="Unassembled WGS sequence"/>
</dbReference>
<evidence type="ECO:0000259" key="8">
    <source>
        <dbReference type="Pfam" id="PF00561"/>
    </source>
</evidence>
<keyword evidence="4" id="KW-0442">Lipid degradation</keyword>
<gene>
    <name evidence="9" type="ORF">CEUSTIGMA_g3817.t1</name>
</gene>
<evidence type="ECO:0000256" key="4">
    <source>
        <dbReference type="ARBA" id="ARBA00022963"/>
    </source>
</evidence>
<dbReference type="InterPro" id="IPR000073">
    <property type="entry name" value="AB_hydrolase_1"/>
</dbReference>
<keyword evidence="10" id="KW-1185">Reference proteome</keyword>
<dbReference type="GO" id="GO:0016787">
    <property type="term" value="F:hydrolase activity"/>
    <property type="evidence" value="ECO:0007669"/>
    <property type="project" value="UniProtKB-KW"/>
</dbReference>
<dbReference type="GO" id="GO:0016042">
    <property type="term" value="P:lipid catabolic process"/>
    <property type="evidence" value="ECO:0007669"/>
    <property type="project" value="UniProtKB-KW"/>
</dbReference>
<keyword evidence="5" id="KW-0443">Lipid metabolism</keyword>
<dbReference type="STRING" id="1157962.A0A250WZW2"/>
<feature type="domain" description="AB hydrolase-1" evidence="8">
    <location>
        <begin position="274"/>
        <end position="567"/>
    </location>
</feature>
<evidence type="ECO:0000256" key="3">
    <source>
        <dbReference type="ARBA" id="ARBA00022801"/>
    </source>
</evidence>
<keyword evidence="3" id="KW-0378">Hydrolase</keyword>
<evidence type="ECO:0000256" key="2">
    <source>
        <dbReference type="ARBA" id="ARBA00022729"/>
    </source>
</evidence>
<keyword evidence="2" id="KW-0732">Signal</keyword>
<sequence>MSHKIKDQSGLKSAIYLSLMFGARTELRLAVERDNGFCFRSQSKLFKRPQIVLTASKSYQLEPHAVRRKALDECFSRYSRDGWHNSQTKKGGVVSDFEGALLSSCHIRNRKISSKSVPKNTSEYISRMQSPALHSPYVAAAPALANKSQHALNDATPPAVSPGDGSSKVSSSITTLTQLIASFQGTGNTNTTTVNAVNGSTLVRGFMVYQLNPAPTTALSALISPPLSVGDMAGMVTSKGFGLEEHDVITSDGYIIVNFRIPRSSGSVSAPPGPPVLLLHGISLSSTCWVINQPDQSLAFILADKGYDVWMSNTRGNTFSKASVQYSNQQSKFWAFSADEMALIDLPATIDYILQVTGYQQVAFVGHSQGASLMLMLLARKPQYNSLVSINLSLAPVVFAKYIKSQIMVSFFKLANTSAAASLLPPQQFFFMSPVVQALFLNGACQLPVEVSTCILATQAMFGPSTHITVQQYMRYWQAWPSPTSYWNALQWAQMYNEPTPRFFKFNYGPEYELQQVLTPTMLFSGGKDVLSTPLDINLTSKYLRKSGALLMHNTIDGYSHMDFIWDSTGANSLVYSHILVALNSYTPQQAIIISSQGPPL</sequence>
<dbReference type="SUPFAM" id="SSF53474">
    <property type="entry name" value="alpha/beta-Hydrolases"/>
    <property type="match status" value="1"/>
</dbReference>
<protein>
    <recommendedName>
        <fullName evidence="8">AB hydrolase-1 domain-containing protein</fullName>
    </recommendedName>
</protein>